<dbReference type="GO" id="GO:0015628">
    <property type="term" value="P:protein secretion by the type II secretion system"/>
    <property type="evidence" value="ECO:0007669"/>
    <property type="project" value="TreeGrafter"/>
</dbReference>
<comment type="similarity">
    <text evidence="2 9">Belongs to the GSP F family.</text>
</comment>
<evidence type="ECO:0000256" key="8">
    <source>
        <dbReference type="ARBA" id="ARBA00023136"/>
    </source>
</evidence>
<evidence type="ECO:0000256" key="9">
    <source>
        <dbReference type="RuleBase" id="RU003923"/>
    </source>
</evidence>
<evidence type="ECO:0000313" key="13">
    <source>
        <dbReference type="Proteomes" id="UP000178379"/>
    </source>
</evidence>
<keyword evidence="3 9" id="KW-0813">Transport</keyword>
<evidence type="ECO:0000256" key="7">
    <source>
        <dbReference type="ARBA" id="ARBA00022989"/>
    </source>
</evidence>
<dbReference type="InterPro" id="IPR001992">
    <property type="entry name" value="T2SS_GspF/T4SS_PilC_CS"/>
</dbReference>
<dbReference type="FunFam" id="1.20.81.30:FF:000001">
    <property type="entry name" value="Type II secretion system protein F"/>
    <property type="match status" value="2"/>
</dbReference>
<feature type="transmembrane region" description="Helical" evidence="10">
    <location>
        <begin position="172"/>
        <end position="194"/>
    </location>
</feature>
<keyword evidence="6 9" id="KW-0812">Transmembrane</keyword>
<keyword evidence="7 10" id="KW-1133">Transmembrane helix</keyword>
<feature type="domain" description="Type II secretion system protein GspF" evidence="11">
    <location>
        <begin position="72"/>
        <end position="195"/>
    </location>
</feature>
<dbReference type="PANTHER" id="PTHR30012">
    <property type="entry name" value="GENERAL SECRETION PATHWAY PROTEIN"/>
    <property type="match status" value="1"/>
</dbReference>
<keyword evidence="5" id="KW-0997">Cell inner membrane</keyword>
<feature type="domain" description="Type II secretion system protein GspF" evidence="11">
    <location>
        <begin position="276"/>
        <end position="398"/>
    </location>
</feature>
<dbReference type="PROSITE" id="PS00874">
    <property type="entry name" value="T2SP_F"/>
    <property type="match status" value="1"/>
</dbReference>
<gene>
    <name evidence="12" type="ORF">A2140_09935</name>
</gene>
<evidence type="ECO:0000259" key="11">
    <source>
        <dbReference type="Pfam" id="PF00482"/>
    </source>
</evidence>
<evidence type="ECO:0000256" key="3">
    <source>
        <dbReference type="ARBA" id="ARBA00022448"/>
    </source>
</evidence>
<dbReference type="PANTHER" id="PTHR30012:SF7">
    <property type="entry name" value="PROTEIN TRANSPORT PROTEIN HOFC HOMOLOG"/>
    <property type="match status" value="1"/>
</dbReference>
<dbReference type="Proteomes" id="UP000178379">
    <property type="component" value="Unassembled WGS sequence"/>
</dbReference>
<evidence type="ECO:0000256" key="5">
    <source>
        <dbReference type="ARBA" id="ARBA00022519"/>
    </source>
</evidence>
<sequence>MAAVKKPKRDIYTWEGVDKQGKKSKGEMQAGSVALVNTSLRRQGINPLKVQRRRGSLFAFKQKIKPKDIAIFTRQLATMLQAGIPIAQSFDIVGKGHENPSVQGLVNSIKQDVESGTSLTQALGKHPLYFDALYCNLVAAGEQAGILDGILEKLATYKEKIEGIKSKIKAALFYPTAVVVVAFIITAVLLIFVIPQFESLFKGFGADLPALTKMVVNLSRVFQDWWWAIIGSIVGAVVSASYMYKRSPTAQHTMDRLLLRAPVIGVIVKKATIARFARTLATMFAAGVPLVEALDSVAGAAGNRLYYEGTLAVKNDVSTGMQLQAAMNATGLFPNMVIQMVAIGEESGELDSMLGKVADFYESEVDDAVAGLSSLLEPIIMAFLGIIIGGLVIAMYLPIFKMAATV</sequence>
<evidence type="ECO:0000256" key="2">
    <source>
        <dbReference type="ARBA" id="ARBA00005745"/>
    </source>
</evidence>
<proteinExistence type="inferred from homology"/>
<dbReference type="InterPro" id="IPR042094">
    <property type="entry name" value="T2SS_GspF_sf"/>
</dbReference>
<dbReference type="GO" id="GO:0005886">
    <property type="term" value="C:plasma membrane"/>
    <property type="evidence" value="ECO:0007669"/>
    <property type="project" value="UniProtKB-SubCell"/>
</dbReference>
<comment type="caution">
    <text evidence="12">The sequence shown here is derived from an EMBL/GenBank/DDBJ whole genome shotgun (WGS) entry which is preliminary data.</text>
</comment>
<name>A0A1F6SWC8_9PROT</name>
<dbReference type="InterPro" id="IPR003004">
    <property type="entry name" value="GspF/PilC"/>
</dbReference>
<evidence type="ECO:0000313" key="12">
    <source>
        <dbReference type="EMBL" id="OGI37228.1"/>
    </source>
</evidence>
<dbReference type="PRINTS" id="PR00812">
    <property type="entry name" value="BCTERIALGSPF"/>
</dbReference>
<dbReference type="AlphaFoldDB" id="A0A1F6SWC8"/>
<reference evidence="12 13" key="1">
    <citation type="journal article" date="2016" name="Nat. Commun.">
        <title>Thousands of microbial genomes shed light on interconnected biogeochemical processes in an aquifer system.</title>
        <authorList>
            <person name="Anantharaman K."/>
            <person name="Brown C.T."/>
            <person name="Hug L.A."/>
            <person name="Sharon I."/>
            <person name="Castelle C.J."/>
            <person name="Probst A.J."/>
            <person name="Thomas B.C."/>
            <person name="Singh A."/>
            <person name="Wilkins M.J."/>
            <person name="Karaoz U."/>
            <person name="Brodie E.L."/>
            <person name="Williams K.H."/>
            <person name="Hubbard S.S."/>
            <person name="Banfield J.F."/>
        </authorList>
    </citation>
    <scope>NUCLEOTIDE SEQUENCE [LARGE SCALE GENOMIC DNA]</scope>
</reference>
<dbReference type="InterPro" id="IPR018076">
    <property type="entry name" value="T2SS_GspF_dom"/>
</dbReference>
<comment type="subcellular location">
    <subcellularLocation>
        <location evidence="1 9">Cell inner membrane</location>
        <topology evidence="1 9">Multi-pass membrane protein</topology>
    </subcellularLocation>
</comment>
<keyword evidence="8 10" id="KW-0472">Membrane</keyword>
<feature type="transmembrane region" description="Helical" evidence="10">
    <location>
        <begin position="379"/>
        <end position="399"/>
    </location>
</feature>
<evidence type="ECO:0000256" key="6">
    <source>
        <dbReference type="ARBA" id="ARBA00022692"/>
    </source>
</evidence>
<evidence type="ECO:0000256" key="10">
    <source>
        <dbReference type="SAM" id="Phobius"/>
    </source>
</evidence>
<dbReference type="Pfam" id="PF00482">
    <property type="entry name" value="T2SSF"/>
    <property type="match status" value="2"/>
</dbReference>
<dbReference type="STRING" id="1817756.A2140_09935"/>
<organism evidence="12 13">
    <name type="scientific">Candidatus Muproteobacteria bacterium RBG_16_62_13</name>
    <dbReference type="NCBI Taxonomy" id="1817756"/>
    <lineage>
        <taxon>Bacteria</taxon>
        <taxon>Pseudomonadati</taxon>
        <taxon>Pseudomonadota</taxon>
        <taxon>Candidatus Muproteobacteria</taxon>
    </lineage>
</organism>
<accession>A0A1F6SWC8</accession>
<dbReference type="EMBL" id="MFSQ01000152">
    <property type="protein sequence ID" value="OGI37228.1"/>
    <property type="molecule type" value="Genomic_DNA"/>
</dbReference>
<protein>
    <submittedName>
        <fullName evidence="12">Type II secretion system protein F</fullName>
    </submittedName>
</protein>
<dbReference type="Gene3D" id="1.20.81.30">
    <property type="entry name" value="Type II secretion system (T2SS), domain F"/>
    <property type="match status" value="2"/>
</dbReference>
<keyword evidence="4" id="KW-1003">Cell membrane</keyword>
<evidence type="ECO:0000256" key="1">
    <source>
        <dbReference type="ARBA" id="ARBA00004429"/>
    </source>
</evidence>
<feature type="transmembrane region" description="Helical" evidence="10">
    <location>
        <begin position="225"/>
        <end position="244"/>
    </location>
</feature>
<evidence type="ECO:0000256" key="4">
    <source>
        <dbReference type="ARBA" id="ARBA00022475"/>
    </source>
</evidence>